<evidence type="ECO:0000313" key="1">
    <source>
        <dbReference type="EMBL" id="KAI8001054.1"/>
    </source>
</evidence>
<reference evidence="1 2" key="1">
    <citation type="journal article" date="2022" name="Plant J.">
        <title>Chromosome-level genome of Camellia lanceoleosa provides a valuable resource for understanding genome evolution and self-incompatibility.</title>
        <authorList>
            <person name="Gong W."/>
            <person name="Xiao S."/>
            <person name="Wang L."/>
            <person name="Liao Z."/>
            <person name="Chang Y."/>
            <person name="Mo W."/>
            <person name="Hu G."/>
            <person name="Li W."/>
            <person name="Zhao G."/>
            <person name="Zhu H."/>
            <person name="Hu X."/>
            <person name="Ji K."/>
            <person name="Xiang X."/>
            <person name="Song Q."/>
            <person name="Yuan D."/>
            <person name="Jin S."/>
            <person name="Zhang L."/>
        </authorList>
    </citation>
    <scope>NUCLEOTIDE SEQUENCE [LARGE SCALE GENOMIC DNA]</scope>
    <source>
        <strain evidence="1">SQ_2022a</strain>
    </source>
</reference>
<gene>
    <name evidence="1" type="ORF">LOK49_LG09G00445</name>
</gene>
<organism evidence="1 2">
    <name type="scientific">Camellia lanceoleosa</name>
    <dbReference type="NCBI Taxonomy" id="1840588"/>
    <lineage>
        <taxon>Eukaryota</taxon>
        <taxon>Viridiplantae</taxon>
        <taxon>Streptophyta</taxon>
        <taxon>Embryophyta</taxon>
        <taxon>Tracheophyta</taxon>
        <taxon>Spermatophyta</taxon>
        <taxon>Magnoliopsida</taxon>
        <taxon>eudicotyledons</taxon>
        <taxon>Gunneridae</taxon>
        <taxon>Pentapetalae</taxon>
        <taxon>asterids</taxon>
        <taxon>Ericales</taxon>
        <taxon>Theaceae</taxon>
        <taxon>Camellia</taxon>
    </lineage>
</organism>
<name>A0ACC0GJN7_9ERIC</name>
<evidence type="ECO:0000313" key="2">
    <source>
        <dbReference type="Proteomes" id="UP001060215"/>
    </source>
</evidence>
<protein>
    <submittedName>
        <fullName evidence="1">Spastin</fullName>
    </submittedName>
</protein>
<sequence length="74" mass="8036">MSTSMANEHDASRRLKSQILVQFDGVTSNSNDLVIVIGATNKPQELDDAVLRRLVSVLSHELSTIVLGALSMNK</sequence>
<proteinExistence type="predicted"/>
<accession>A0ACC0GJN7</accession>
<keyword evidence="2" id="KW-1185">Reference proteome</keyword>
<dbReference type="Proteomes" id="UP001060215">
    <property type="component" value="Chromosome 8"/>
</dbReference>
<comment type="caution">
    <text evidence="1">The sequence shown here is derived from an EMBL/GenBank/DDBJ whole genome shotgun (WGS) entry which is preliminary data.</text>
</comment>
<dbReference type="EMBL" id="CM045765">
    <property type="protein sequence ID" value="KAI8001054.1"/>
    <property type="molecule type" value="Genomic_DNA"/>
</dbReference>